<feature type="transmembrane region" description="Helical" evidence="1">
    <location>
        <begin position="12"/>
        <end position="33"/>
    </location>
</feature>
<feature type="transmembrane region" description="Helical" evidence="1">
    <location>
        <begin position="123"/>
        <end position="143"/>
    </location>
</feature>
<accession>A0A418WFP5</accession>
<keyword evidence="1" id="KW-0812">Transmembrane</keyword>
<evidence type="ECO:0000313" key="3">
    <source>
        <dbReference type="Proteomes" id="UP000284605"/>
    </source>
</evidence>
<dbReference type="AlphaFoldDB" id="A0A418WFP5"/>
<protein>
    <submittedName>
        <fullName evidence="2">DUF3592 domain-containing protein</fullName>
    </submittedName>
</protein>
<keyword evidence="3" id="KW-1185">Reference proteome</keyword>
<dbReference type="EMBL" id="QYUK01000011">
    <property type="protein sequence ID" value="RJF88800.1"/>
    <property type="molecule type" value="Genomic_DNA"/>
</dbReference>
<evidence type="ECO:0000313" key="2">
    <source>
        <dbReference type="EMBL" id="RJF88800.1"/>
    </source>
</evidence>
<organism evidence="2 3">
    <name type="scientific">Oleomonas cavernae</name>
    <dbReference type="NCBI Taxonomy" id="2320859"/>
    <lineage>
        <taxon>Bacteria</taxon>
        <taxon>Pseudomonadati</taxon>
        <taxon>Pseudomonadota</taxon>
        <taxon>Alphaproteobacteria</taxon>
        <taxon>Acetobacterales</taxon>
        <taxon>Acetobacteraceae</taxon>
        <taxon>Oleomonas</taxon>
    </lineage>
</organism>
<proteinExistence type="predicted"/>
<evidence type="ECO:0000256" key="1">
    <source>
        <dbReference type="SAM" id="Phobius"/>
    </source>
</evidence>
<comment type="caution">
    <text evidence="2">The sequence shown here is derived from an EMBL/GenBank/DDBJ whole genome shotgun (WGS) entry which is preliminary data.</text>
</comment>
<reference evidence="2 3" key="1">
    <citation type="submission" date="2018-09" db="EMBL/GenBank/DDBJ databases">
        <authorList>
            <person name="Zhu H."/>
        </authorList>
    </citation>
    <scope>NUCLEOTIDE SEQUENCE [LARGE SCALE GENOMIC DNA]</scope>
    <source>
        <strain evidence="2 3">K1W22B-8</strain>
    </source>
</reference>
<gene>
    <name evidence="2" type="ORF">D3874_18920</name>
</gene>
<feature type="transmembrane region" description="Helical" evidence="1">
    <location>
        <begin position="256"/>
        <end position="275"/>
    </location>
</feature>
<dbReference type="Proteomes" id="UP000284605">
    <property type="component" value="Unassembled WGS sequence"/>
</dbReference>
<name>A0A418WFP5_9PROT</name>
<sequence>MSWRSVDAGCLEMMRLFGLILIVAGGIFIWLGVEEGLATWQRMDKVEEVIGQLARYDPAPAGTEGFIPVVKLSVPDGGTVEVKLPPVDRPAAAMGVPVRLVYPPGRPDLAQSGDLVAIWSPSALPAGGGFLVFLLGFAWLTAPRRRPEDLPRLPWFVRAGLLAAGLAVTVLAWLEYQAVVDTLGRFPHSRGEVVGLEGTAPVVRFTTADGVSIDYVDHTVEPGAFQPGERVTVGYSKSDPAGARIERFWDVWSTPATLGALAAIVLLAALYAASIRRGKPRDVPKPTALP</sequence>
<keyword evidence="1" id="KW-0472">Membrane</keyword>
<feature type="transmembrane region" description="Helical" evidence="1">
    <location>
        <begin position="155"/>
        <end position="174"/>
    </location>
</feature>
<keyword evidence="1" id="KW-1133">Transmembrane helix</keyword>